<evidence type="ECO:0000256" key="4">
    <source>
        <dbReference type="ARBA" id="ARBA00022909"/>
    </source>
</evidence>
<reference evidence="8 9" key="1">
    <citation type="submission" date="2022-05" db="EMBL/GenBank/DDBJ databases">
        <authorList>
            <person name="Park J.-S."/>
        </authorList>
    </citation>
    <scope>NUCLEOTIDE SEQUENCE [LARGE SCALE GENOMIC DNA]</scope>
    <source>
        <strain evidence="8 9">2012CJ35-5</strain>
    </source>
</reference>
<comment type="pathway">
    <text evidence="2 6">Cofactor biosynthesis; tetrahydrofolate biosynthesis; 2-amino-4-hydroxy-6-hydroxymethyl-7,8-dihydropteridine diphosphate from 7,8-dihydroneopterin triphosphate: step 3/4.</text>
</comment>
<evidence type="ECO:0000256" key="3">
    <source>
        <dbReference type="ARBA" id="ARBA00005708"/>
    </source>
</evidence>
<dbReference type="NCBIfam" id="TIGR00525">
    <property type="entry name" value="folB"/>
    <property type="match status" value="1"/>
</dbReference>
<evidence type="ECO:0000256" key="2">
    <source>
        <dbReference type="ARBA" id="ARBA00005013"/>
    </source>
</evidence>
<dbReference type="SMART" id="SM00905">
    <property type="entry name" value="FolB"/>
    <property type="match status" value="1"/>
</dbReference>
<dbReference type="InterPro" id="IPR006157">
    <property type="entry name" value="FolB_dom"/>
</dbReference>
<comment type="similarity">
    <text evidence="3 6">Belongs to the DHNA family.</text>
</comment>
<dbReference type="InterPro" id="IPR043133">
    <property type="entry name" value="GTP-CH-I_C/QueF"/>
</dbReference>
<evidence type="ECO:0000256" key="5">
    <source>
        <dbReference type="ARBA" id="ARBA00023239"/>
    </source>
</evidence>
<evidence type="ECO:0000313" key="8">
    <source>
        <dbReference type="EMBL" id="MCL6274246.1"/>
    </source>
</evidence>
<comment type="caution">
    <text evidence="8">The sequence shown here is derived from an EMBL/GenBank/DDBJ whole genome shotgun (WGS) entry which is preliminary data.</text>
</comment>
<evidence type="ECO:0000256" key="1">
    <source>
        <dbReference type="ARBA" id="ARBA00001353"/>
    </source>
</evidence>
<evidence type="ECO:0000259" key="7">
    <source>
        <dbReference type="SMART" id="SM00905"/>
    </source>
</evidence>
<dbReference type="Pfam" id="PF02152">
    <property type="entry name" value="FolB"/>
    <property type="match status" value="1"/>
</dbReference>
<keyword evidence="5 6" id="KW-0456">Lyase</keyword>
<protein>
    <recommendedName>
        <fullName evidence="6">7,8-dihydroneopterin aldolase</fullName>
        <ecNumber evidence="6">4.1.2.25</ecNumber>
    </recommendedName>
</protein>
<dbReference type="GO" id="GO:0004150">
    <property type="term" value="F:dihydroneopterin aldolase activity"/>
    <property type="evidence" value="ECO:0007669"/>
    <property type="project" value="UniProtKB-EC"/>
</dbReference>
<feature type="domain" description="Dihydroneopterin aldolase/epimerase" evidence="7">
    <location>
        <begin position="4"/>
        <end position="116"/>
    </location>
</feature>
<dbReference type="SUPFAM" id="SSF55620">
    <property type="entry name" value="Tetrahydrobiopterin biosynthesis enzymes-like"/>
    <property type="match status" value="1"/>
</dbReference>
<name>A0ABT0PSK6_9FLAO</name>
<keyword evidence="9" id="KW-1185">Reference proteome</keyword>
<sequence length="120" mass="13469">MGKIKLKNIRVHSNHGCLKEEMLIGSDYRVDLEVYANLSQPAQSDKLDETVDYVHLNNIVKEEMAIRSNLLEHVAKRIIDRVFLELPAVENAEIEVAKINPPIGGDVQSVAVVLKAERPN</sequence>
<dbReference type="NCBIfam" id="TIGR00526">
    <property type="entry name" value="folB_dom"/>
    <property type="match status" value="1"/>
</dbReference>
<dbReference type="PANTHER" id="PTHR42844">
    <property type="entry name" value="DIHYDRONEOPTERIN ALDOLASE 1-RELATED"/>
    <property type="match status" value="1"/>
</dbReference>
<dbReference type="EMBL" id="JAMFMA010000002">
    <property type="protein sequence ID" value="MCL6274246.1"/>
    <property type="molecule type" value="Genomic_DNA"/>
</dbReference>
<gene>
    <name evidence="8" type="primary">folB</name>
    <name evidence="8" type="ORF">M3P19_09510</name>
</gene>
<accession>A0ABT0PSK6</accession>
<comment type="catalytic activity">
    <reaction evidence="1 6">
        <text>7,8-dihydroneopterin = 6-hydroxymethyl-7,8-dihydropterin + glycolaldehyde</text>
        <dbReference type="Rhea" id="RHEA:10540"/>
        <dbReference type="ChEBI" id="CHEBI:17001"/>
        <dbReference type="ChEBI" id="CHEBI:17071"/>
        <dbReference type="ChEBI" id="CHEBI:44841"/>
        <dbReference type="EC" id="4.1.2.25"/>
    </reaction>
</comment>
<evidence type="ECO:0000256" key="6">
    <source>
        <dbReference type="RuleBase" id="RU362079"/>
    </source>
</evidence>
<dbReference type="Gene3D" id="3.30.1130.10">
    <property type="match status" value="1"/>
</dbReference>
<organism evidence="8 9">
    <name type="scientific">Flagellimonas spongiicola</name>
    <dbReference type="NCBI Taxonomy" id="2942208"/>
    <lineage>
        <taxon>Bacteria</taxon>
        <taxon>Pseudomonadati</taxon>
        <taxon>Bacteroidota</taxon>
        <taxon>Flavobacteriia</taxon>
        <taxon>Flavobacteriales</taxon>
        <taxon>Flavobacteriaceae</taxon>
        <taxon>Flagellimonas</taxon>
    </lineage>
</organism>
<dbReference type="InterPro" id="IPR006156">
    <property type="entry name" value="Dihydroneopterin_aldolase"/>
</dbReference>
<dbReference type="PANTHER" id="PTHR42844:SF1">
    <property type="entry name" value="DIHYDRONEOPTERIN ALDOLASE 1-RELATED"/>
    <property type="match status" value="1"/>
</dbReference>
<keyword evidence="4 6" id="KW-0289">Folate biosynthesis</keyword>
<evidence type="ECO:0000313" key="9">
    <source>
        <dbReference type="Proteomes" id="UP001203607"/>
    </source>
</evidence>
<comment type="function">
    <text evidence="6">Catalyzes the conversion of 7,8-dihydroneopterin to 6-hydroxymethyl-7,8-dihydropterin.</text>
</comment>
<proteinExistence type="inferred from homology"/>
<dbReference type="EC" id="4.1.2.25" evidence="6"/>
<dbReference type="RefSeq" id="WP_249657432.1">
    <property type="nucleotide sequence ID" value="NZ_JAMFMA010000002.1"/>
</dbReference>
<dbReference type="Proteomes" id="UP001203607">
    <property type="component" value="Unassembled WGS sequence"/>
</dbReference>